<keyword evidence="1" id="KW-0238">DNA-binding</keyword>
<name>A0A4D7CU09_9ENTE</name>
<dbReference type="PROSITE" id="PS51736">
    <property type="entry name" value="RECOMBINASES_3"/>
    <property type="match status" value="1"/>
</dbReference>
<evidence type="ECO:0000256" key="1">
    <source>
        <dbReference type="ARBA" id="ARBA00023125"/>
    </source>
</evidence>
<dbReference type="SUPFAM" id="SSF53041">
    <property type="entry name" value="Resolvase-like"/>
    <property type="match status" value="1"/>
</dbReference>
<keyword evidence="4" id="KW-1185">Reference proteome</keyword>
<dbReference type="OrthoDB" id="9797501at2"/>
<dbReference type="Pfam" id="PF00239">
    <property type="entry name" value="Resolvase"/>
    <property type="match status" value="1"/>
</dbReference>
<dbReference type="PANTHER" id="PTHR30461">
    <property type="entry name" value="DNA-INVERTASE FROM LAMBDOID PROPHAGE"/>
    <property type="match status" value="1"/>
</dbReference>
<dbReference type="InterPro" id="IPR050639">
    <property type="entry name" value="SSR_resolvase"/>
</dbReference>
<dbReference type="SMART" id="SM00857">
    <property type="entry name" value="Resolvase"/>
    <property type="match status" value="1"/>
</dbReference>
<organism evidence="3 4">
    <name type="scientific">Vagococcus zengguangii</name>
    <dbReference type="NCBI Taxonomy" id="2571750"/>
    <lineage>
        <taxon>Bacteria</taxon>
        <taxon>Bacillati</taxon>
        <taxon>Bacillota</taxon>
        <taxon>Bacilli</taxon>
        <taxon>Lactobacillales</taxon>
        <taxon>Enterococcaceae</taxon>
        <taxon>Vagococcus</taxon>
    </lineage>
</organism>
<dbReference type="AlphaFoldDB" id="A0A4D7CU09"/>
<reference evidence="3 4" key="1">
    <citation type="submission" date="2019-04" db="EMBL/GenBank/DDBJ databases">
        <title>Vagococcus sp. nov., isolated from faeces of yaks (Bos grunniens).</title>
        <authorList>
            <person name="Ge Y."/>
        </authorList>
    </citation>
    <scope>NUCLEOTIDE SEQUENCE [LARGE SCALE GENOMIC DNA]</scope>
    <source>
        <strain evidence="3 4">MN-17</strain>
    </source>
</reference>
<proteinExistence type="predicted"/>
<protein>
    <submittedName>
        <fullName evidence="3">Uncharacterized protein</fullName>
    </submittedName>
</protein>
<accession>A0A4D7CU09</accession>
<dbReference type="PANTHER" id="PTHR30461:SF2">
    <property type="entry name" value="SERINE RECOMBINASE PINE-RELATED"/>
    <property type="match status" value="1"/>
</dbReference>
<dbReference type="Proteomes" id="UP000298615">
    <property type="component" value="Chromosome"/>
</dbReference>
<sequence length="184" mass="20599">MTKYGYAYSATGDSLEKQVETLKKYGVEDIIVESATEGVDNVHADLYNLVENLAAGDQIVVQRLICIGKSIIQLADFLTVLEEKGASLIVVEKATELSGLSDEAYAQSIKSFAKMEKDIIRERTSRGLEFARKNGRIGGRPKISQETVEKIQFLYNNNKYTLRQIAEECQISLGTAYKYTQEQK</sequence>
<evidence type="ECO:0000313" key="4">
    <source>
        <dbReference type="Proteomes" id="UP000298615"/>
    </source>
</evidence>
<dbReference type="KEGG" id="vao:FA707_01750"/>
<dbReference type="InterPro" id="IPR006119">
    <property type="entry name" value="Resolv_N"/>
</dbReference>
<dbReference type="RefSeq" id="WP_136952611.1">
    <property type="nucleotide sequence ID" value="NZ_CP039712.1"/>
</dbReference>
<dbReference type="Gene3D" id="1.10.10.60">
    <property type="entry name" value="Homeodomain-like"/>
    <property type="match status" value="1"/>
</dbReference>
<keyword evidence="2" id="KW-0233">DNA recombination</keyword>
<evidence type="ECO:0000313" key="3">
    <source>
        <dbReference type="EMBL" id="QCI85766.1"/>
    </source>
</evidence>
<dbReference type="EMBL" id="CP039712">
    <property type="protein sequence ID" value="QCI85766.1"/>
    <property type="molecule type" value="Genomic_DNA"/>
</dbReference>
<dbReference type="Gene3D" id="3.40.50.1390">
    <property type="entry name" value="Resolvase, N-terminal catalytic domain"/>
    <property type="match status" value="1"/>
</dbReference>
<gene>
    <name evidence="3" type="ORF">FA707_01750</name>
</gene>
<dbReference type="GO" id="GO:0000150">
    <property type="term" value="F:DNA strand exchange activity"/>
    <property type="evidence" value="ECO:0007669"/>
    <property type="project" value="InterPro"/>
</dbReference>
<evidence type="ECO:0000256" key="2">
    <source>
        <dbReference type="ARBA" id="ARBA00023172"/>
    </source>
</evidence>
<dbReference type="InterPro" id="IPR036162">
    <property type="entry name" value="Resolvase-like_N_sf"/>
</dbReference>
<dbReference type="GO" id="GO:0003677">
    <property type="term" value="F:DNA binding"/>
    <property type="evidence" value="ECO:0007669"/>
    <property type="project" value="UniProtKB-KW"/>
</dbReference>